<protein>
    <submittedName>
        <fullName evidence="1">Uncharacterized protein</fullName>
    </submittedName>
</protein>
<dbReference type="Proteomes" id="UP000244162">
    <property type="component" value="Unassembled WGS sequence"/>
</dbReference>
<reference evidence="1 2" key="1">
    <citation type="submission" date="2017-09" db="EMBL/GenBank/DDBJ databases">
        <title>Sphingomonas panjinensis sp.nov., isolated from oil-contaminated soil.</title>
        <authorList>
            <person name="Wang L."/>
            <person name="Chen L."/>
        </authorList>
    </citation>
    <scope>NUCLEOTIDE SEQUENCE [LARGE SCALE GENOMIC DNA]</scope>
    <source>
        <strain evidence="1 2">FW-11</strain>
    </source>
</reference>
<evidence type="ECO:0000313" key="1">
    <source>
        <dbReference type="EMBL" id="PTQ09835.1"/>
    </source>
</evidence>
<gene>
    <name evidence="1" type="ORF">CLG96_11720</name>
</gene>
<dbReference type="OrthoDB" id="7449825at2"/>
<keyword evidence="2" id="KW-1185">Reference proteome</keyword>
<sequence length="125" mass="13998">MAYRQFDDAWAIPALDDPPVAPAARPQCRFSETELRVLHLSRRDPLTSIMPAGPVRRMIGRLLGLAQAAPLADPRLESLRRLGILLRERGYAIAPSEIDRFVAAGFPLALVDEAYRLIGHGRRRF</sequence>
<dbReference type="RefSeq" id="WP_107968188.1">
    <property type="nucleotide sequence ID" value="NZ_NWBU01000010.1"/>
</dbReference>
<dbReference type="AlphaFoldDB" id="A0A2T5FVN8"/>
<organism evidence="1 2">
    <name type="scientific">Sphingomonas oleivorans</name>
    <dbReference type="NCBI Taxonomy" id="1735121"/>
    <lineage>
        <taxon>Bacteria</taxon>
        <taxon>Pseudomonadati</taxon>
        <taxon>Pseudomonadota</taxon>
        <taxon>Alphaproteobacteria</taxon>
        <taxon>Sphingomonadales</taxon>
        <taxon>Sphingomonadaceae</taxon>
        <taxon>Sphingomonas</taxon>
    </lineage>
</organism>
<dbReference type="EMBL" id="NWBU01000010">
    <property type="protein sequence ID" value="PTQ09835.1"/>
    <property type="molecule type" value="Genomic_DNA"/>
</dbReference>
<evidence type="ECO:0000313" key="2">
    <source>
        <dbReference type="Proteomes" id="UP000244162"/>
    </source>
</evidence>
<proteinExistence type="predicted"/>
<accession>A0A2T5FVN8</accession>
<name>A0A2T5FVN8_9SPHN</name>
<comment type="caution">
    <text evidence="1">The sequence shown here is derived from an EMBL/GenBank/DDBJ whole genome shotgun (WGS) entry which is preliminary data.</text>
</comment>